<dbReference type="InterPro" id="IPR022698">
    <property type="entry name" value="OrsD"/>
</dbReference>
<dbReference type="Pfam" id="PF12013">
    <property type="entry name" value="OrsD"/>
    <property type="match status" value="1"/>
</dbReference>
<protein>
    <submittedName>
        <fullName evidence="1">Uncharacterized protein</fullName>
    </submittedName>
</protein>
<dbReference type="HOGENOM" id="CLU_003093_5_0_1"/>
<organism evidence="1">
    <name type="scientific">Fusarium oxysporum f. sp. pisi HDV247</name>
    <dbReference type="NCBI Taxonomy" id="1080344"/>
    <lineage>
        <taxon>Eukaryota</taxon>
        <taxon>Fungi</taxon>
        <taxon>Dikarya</taxon>
        <taxon>Ascomycota</taxon>
        <taxon>Pezizomycotina</taxon>
        <taxon>Sordariomycetes</taxon>
        <taxon>Hypocreomycetidae</taxon>
        <taxon>Hypocreales</taxon>
        <taxon>Nectriaceae</taxon>
        <taxon>Fusarium</taxon>
        <taxon>Fusarium oxysporum species complex</taxon>
    </lineage>
</organism>
<dbReference type="OrthoDB" id="5091097at2759"/>
<proteinExistence type="predicted"/>
<gene>
    <name evidence="1" type="ORF">FOVG_19169</name>
</gene>
<accession>W9N9B3</accession>
<reference evidence="1" key="1">
    <citation type="submission" date="2011-10" db="EMBL/GenBank/DDBJ databases">
        <title>The Genome Sequence of Fusarium oxysporum HDV247.</title>
        <authorList>
            <consortium name="The Broad Institute Genome Sequencing Platform"/>
            <person name="Ma L.-J."/>
            <person name="Gale L.R."/>
            <person name="Schwartz D.C."/>
            <person name="Zhou S."/>
            <person name="Corby-Kistler H."/>
            <person name="Young S.K."/>
            <person name="Zeng Q."/>
            <person name="Gargeya S."/>
            <person name="Fitzgerald M."/>
            <person name="Haas B."/>
            <person name="Abouelleil A."/>
            <person name="Alvarado L."/>
            <person name="Arachchi H.M."/>
            <person name="Berlin A."/>
            <person name="Brown A."/>
            <person name="Chapman S.B."/>
            <person name="Chen Z."/>
            <person name="Dunbar C."/>
            <person name="Freedman E."/>
            <person name="Gearin G."/>
            <person name="Goldberg J."/>
            <person name="Griggs A."/>
            <person name="Gujja S."/>
            <person name="Heiman D."/>
            <person name="Howarth C."/>
            <person name="Larson L."/>
            <person name="Lui A."/>
            <person name="MacDonald P.J.P."/>
            <person name="Montmayeur A."/>
            <person name="Murphy C."/>
            <person name="Neiman D."/>
            <person name="Pearson M."/>
            <person name="Priest M."/>
            <person name="Roberts A."/>
            <person name="Saif S."/>
            <person name="Shea T."/>
            <person name="Shenoy N."/>
            <person name="Sisk P."/>
            <person name="Stolte C."/>
            <person name="Sykes S."/>
            <person name="Wortman J."/>
            <person name="Nusbaum C."/>
            <person name="Birren B."/>
        </authorList>
    </citation>
    <scope>NUCLEOTIDE SEQUENCE [LARGE SCALE GENOMIC DNA]</scope>
    <source>
        <strain evidence="1">HDV247</strain>
    </source>
</reference>
<dbReference type="EMBL" id="JH651124">
    <property type="protein sequence ID" value="EXA29323.1"/>
    <property type="molecule type" value="Genomic_DNA"/>
</dbReference>
<sequence>MADDAVLSRFKLSIDPHARVLICCHDTRRFALSSNLAQVSEHLRDKHKITGAERRQVTDLLRARIPKLLSSSDAPVREDGSLSDPNLHLVHGYTCKFCIERTGSSQRISRHITSKHEEERLRLGVRRKAMYEPAFLQAWTKSPPGSRYWIVEHAGSTVRPFGGKEAHDYLKDIFERERGRQKLLKEINLADGLASTGTHKARVSQISSPG</sequence>
<dbReference type="Proteomes" id="UP000030751">
    <property type="component" value="Unassembled WGS sequence"/>
</dbReference>
<reference evidence="1" key="2">
    <citation type="submission" date="2012-05" db="EMBL/GenBank/DDBJ databases">
        <title>Annotation of the Genome Sequence of Fusarium oxysporum HDV247.</title>
        <authorList>
            <consortium name="The Broad Institute Genomics Platform"/>
            <person name="Ma L.-J."/>
            <person name="Corby-Kistler H."/>
            <person name="Broz K."/>
            <person name="Gale L.R."/>
            <person name="Jonkers W."/>
            <person name="O'Donnell K."/>
            <person name="Ploetz R."/>
            <person name="Steinberg C."/>
            <person name="Schwartz D.C."/>
            <person name="VanEtten H."/>
            <person name="Zhou S."/>
            <person name="Young S.K."/>
            <person name="Zeng Q."/>
            <person name="Gargeya S."/>
            <person name="Fitzgerald M."/>
            <person name="Abouelleil A."/>
            <person name="Alvarado L."/>
            <person name="Chapman S.B."/>
            <person name="Gainer-Dewar J."/>
            <person name="Goldberg J."/>
            <person name="Griggs A."/>
            <person name="Gujja S."/>
            <person name="Hansen M."/>
            <person name="Howarth C."/>
            <person name="Imamovic A."/>
            <person name="Ireland A."/>
            <person name="Larimer J."/>
            <person name="McCowan C."/>
            <person name="Murphy C."/>
            <person name="Pearson M."/>
            <person name="Poon T.W."/>
            <person name="Priest M."/>
            <person name="Roberts A."/>
            <person name="Saif S."/>
            <person name="Shea T."/>
            <person name="Sykes S."/>
            <person name="Wortman J."/>
            <person name="Nusbaum C."/>
            <person name="Birren B."/>
        </authorList>
    </citation>
    <scope>NUCLEOTIDE SEQUENCE</scope>
    <source>
        <strain evidence="1">HDV247</strain>
    </source>
</reference>
<dbReference type="AlphaFoldDB" id="W9N9B3"/>
<name>W9N9B3_FUSOX</name>
<evidence type="ECO:0000313" key="1">
    <source>
        <dbReference type="EMBL" id="EXA29323.1"/>
    </source>
</evidence>